<reference evidence="1" key="1">
    <citation type="journal article" date="2020" name="mSystems">
        <title>Genome- and Community-Level Interaction Insights into Carbon Utilization and Element Cycling Functions of Hydrothermarchaeota in Hydrothermal Sediment.</title>
        <authorList>
            <person name="Zhou Z."/>
            <person name="Liu Y."/>
            <person name="Xu W."/>
            <person name="Pan J."/>
            <person name="Luo Z.H."/>
            <person name="Li M."/>
        </authorList>
    </citation>
    <scope>NUCLEOTIDE SEQUENCE [LARGE SCALE GENOMIC DNA]</scope>
    <source>
        <strain evidence="1">HyVt-346</strain>
    </source>
</reference>
<name>A0A7V1CYT3_9GAMM</name>
<comment type="caution">
    <text evidence="1">The sequence shown here is derived from an EMBL/GenBank/DDBJ whole genome shotgun (WGS) entry which is preliminary data.</text>
</comment>
<feature type="non-terminal residue" evidence="1">
    <location>
        <position position="1"/>
    </location>
</feature>
<dbReference type="Proteomes" id="UP000886188">
    <property type="component" value="Unassembled WGS sequence"/>
</dbReference>
<dbReference type="AlphaFoldDB" id="A0A7V1CYT3"/>
<proteinExistence type="predicted"/>
<accession>A0A7V1CYT3</accession>
<dbReference type="Gene3D" id="1.10.10.920">
    <property type="match status" value="1"/>
</dbReference>
<sequence length="48" mass="5483">LVADGMVTINENMITVTERGNLFIRIICMCFDAHLQNQINATRFSRVI</sequence>
<evidence type="ECO:0000313" key="1">
    <source>
        <dbReference type="EMBL" id="HEA16694.1"/>
    </source>
</evidence>
<protein>
    <submittedName>
        <fullName evidence="1">Oxygen-independent coproporphyrinogen III oxidase</fullName>
    </submittedName>
</protein>
<dbReference type="InterPro" id="IPR058240">
    <property type="entry name" value="rSAM_sf"/>
</dbReference>
<organism evidence="1">
    <name type="scientific">Pseudoalteromonas prydzensis</name>
    <dbReference type="NCBI Taxonomy" id="182141"/>
    <lineage>
        <taxon>Bacteria</taxon>
        <taxon>Pseudomonadati</taxon>
        <taxon>Pseudomonadota</taxon>
        <taxon>Gammaproteobacteria</taxon>
        <taxon>Alteromonadales</taxon>
        <taxon>Pseudoalteromonadaceae</taxon>
        <taxon>Pseudoalteromonas</taxon>
    </lineage>
</organism>
<gene>
    <name evidence="1" type="ORF">ENH88_09670</name>
</gene>
<dbReference type="EMBL" id="DRGM01000104">
    <property type="protein sequence ID" value="HEA16694.1"/>
    <property type="molecule type" value="Genomic_DNA"/>
</dbReference>
<dbReference type="SUPFAM" id="SSF102114">
    <property type="entry name" value="Radical SAM enzymes"/>
    <property type="match status" value="1"/>
</dbReference>